<dbReference type="InterPro" id="IPR011054">
    <property type="entry name" value="Rudment_hybrid_motif"/>
</dbReference>
<dbReference type="Pfam" id="PF21244">
    <property type="entry name" value="PurT_C"/>
    <property type="match status" value="1"/>
</dbReference>
<dbReference type="UniPathway" id="UPA00074">
    <property type="reaction ID" value="UER00127"/>
</dbReference>
<dbReference type="AlphaFoldDB" id="A0A0E3Z036"/>
<dbReference type="HAMAP" id="MF_01643">
    <property type="entry name" value="PurT"/>
    <property type="match status" value="1"/>
</dbReference>
<sequence>MVRIGTPLSPHATRVLLLGSGELGKEVAIELQRLGVEVVAADRYADAPAMQVAHRSHVLDMLDTFALRELVALEQPDLIVPEIEAIHTETLIQLEQEHGQKVIPTARAARLTMDREGIRRLAAETLGLPTSPYHFVDTLEEYRAAIAAVGLPCVVKPVMSSSGKGQSTVRAPEEIDAAWEYAQTGGRAGAGRCIVEGFVDFDYEITLLTVRHAGGTSFCEPIGHLQRDGDYRESWQPQPMSPLALERSQAIARAITDDLGGWGLFGVELFVKGDQVWFSEVSPRPHDTGLVTLISQELSEFALHARAILGLPIPAIRQNGPSASCALLAQGHGVPVFSNVDAALQAPDTALRLFGKPKVEGHRRVGVTLARADGIDAARAIAREAAAAIGIDVRID</sequence>
<keyword evidence="11" id="KW-1185">Reference proteome</keyword>
<dbReference type="NCBIfam" id="NF006766">
    <property type="entry name" value="PRK09288.1"/>
    <property type="match status" value="1"/>
</dbReference>
<comment type="function">
    <text evidence="8">Involved in the de novo purine biosynthesis. Catalyzes the transfer of formate to 5-phospho-ribosyl-glycinamide (GAR), producing 5-phospho-ribosyl-N-formylglycinamide (FGAR). Formate is provided by PurU via hydrolysis of 10-formyl-tetrahydrofolate.</text>
</comment>
<evidence type="ECO:0000256" key="6">
    <source>
        <dbReference type="ARBA" id="ARBA00022840"/>
    </source>
</evidence>
<dbReference type="FunFam" id="3.30.470.20:FF:000027">
    <property type="entry name" value="Formate-dependent phosphoribosylglycinamide formyltransferase"/>
    <property type="match status" value="1"/>
</dbReference>
<feature type="binding site" evidence="8">
    <location>
        <begin position="196"/>
        <end position="199"/>
    </location>
    <ligand>
        <name>ATP</name>
        <dbReference type="ChEBI" id="CHEBI:30616"/>
    </ligand>
</feature>
<evidence type="ECO:0000259" key="9">
    <source>
        <dbReference type="PROSITE" id="PS50975"/>
    </source>
</evidence>
<protein>
    <recommendedName>
        <fullName evidence="8">Formate-dependent phosphoribosylglycinamide formyltransferase</fullName>
        <ecNumber evidence="8">6.3.1.21</ecNumber>
    </recommendedName>
    <alternativeName>
        <fullName evidence="8">5'-phosphoribosylglycinamide transformylase 2</fullName>
    </alternativeName>
    <alternativeName>
        <fullName evidence="8">Formate-dependent GAR transformylase</fullName>
    </alternativeName>
    <alternativeName>
        <fullName evidence="8">GAR transformylase 2</fullName>
        <shortName evidence="8">GART 2</shortName>
    </alternativeName>
    <alternativeName>
        <fullName evidence="8">Non-folate glycinamide ribonucleotide transformylase</fullName>
    </alternativeName>
    <alternativeName>
        <fullName evidence="8">Phosphoribosylglycinamide formyltransferase 2</fullName>
    </alternativeName>
</protein>
<feature type="binding site" evidence="8">
    <location>
        <position position="82"/>
    </location>
    <ligand>
        <name>N(1)-(5-phospho-beta-D-ribosyl)glycinamide</name>
        <dbReference type="ChEBI" id="CHEBI:143788"/>
    </ligand>
</feature>
<dbReference type="InterPro" id="IPR005862">
    <property type="entry name" value="PurT"/>
</dbReference>
<dbReference type="FunFam" id="3.30.1490.20:FF:000013">
    <property type="entry name" value="Formate-dependent phosphoribosylglycinamide formyltransferase"/>
    <property type="match status" value="1"/>
</dbReference>
<keyword evidence="6 8" id="KW-0067">ATP-binding</keyword>
<dbReference type="GO" id="GO:0005829">
    <property type="term" value="C:cytosol"/>
    <property type="evidence" value="ECO:0007669"/>
    <property type="project" value="TreeGrafter"/>
</dbReference>
<evidence type="ECO:0000256" key="7">
    <source>
        <dbReference type="ARBA" id="ARBA00022842"/>
    </source>
</evidence>
<keyword evidence="4 8" id="KW-0547">Nucleotide-binding</keyword>
<dbReference type="PANTHER" id="PTHR43055:SF1">
    <property type="entry name" value="FORMATE-DEPENDENT PHOSPHORIBOSYLGLYCINAMIDE FORMYLTRANSFERASE"/>
    <property type="match status" value="1"/>
</dbReference>
<keyword evidence="7 8" id="KW-0460">Magnesium</keyword>
<dbReference type="EC" id="6.3.1.21" evidence="8"/>
<feature type="binding site" evidence="8">
    <location>
        <position position="115"/>
    </location>
    <ligand>
        <name>ATP</name>
        <dbReference type="ChEBI" id="CHEBI:30616"/>
    </ligand>
</feature>
<dbReference type="SUPFAM" id="SSF51246">
    <property type="entry name" value="Rudiment single hybrid motif"/>
    <property type="match status" value="1"/>
</dbReference>
<dbReference type="GO" id="GO:0006189">
    <property type="term" value="P:'de novo' IMP biosynthetic process"/>
    <property type="evidence" value="ECO:0007669"/>
    <property type="project" value="UniProtKB-UniRule"/>
</dbReference>
<dbReference type="GO" id="GO:0005524">
    <property type="term" value="F:ATP binding"/>
    <property type="evidence" value="ECO:0007669"/>
    <property type="project" value="UniProtKB-UniRule"/>
</dbReference>
<feature type="binding site" evidence="8">
    <location>
        <position position="356"/>
    </location>
    <ligand>
        <name>N(1)-(5-phospho-beta-D-ribosyl)glycinamide</name>
        <dbReference type="ChEBI" id="CHEBI:143788"/>
    </ligand>
</feature>
<dbReference type="PATRIC" id="fig|314722.6.peg.559"/>
<dbReference type="InterPro" id="IPR016185">
    <property type="entry name" value="PreATP-grasp_dom_sf"/>
</dbReference>
<evidence type="ECO:0000313" key="11">
    <source>
        <dbReference type="Proteomes" id="UP000033067"/>
    </source>
</evidence>
<dbReference type="SUPFAM" id="SSF56059">
    <property type="entry name" value="Glutathione synthetase ATP-binding domain-like"/>
    <property type="match status" value="1"/>
</dbReference>
<proteinExistence type="inferred from homology"/>
<gene>
    <name evidence="8" type="primary">purT</name>
    <name evidence="10" type="ORF">WQ53_02685</name>
</gene>
<feature type="binding site" evidence="8">
    <location>
        <position position="156"/>
    </location>
    <ligand>
        <name>ATP</name>
        <dbReference type="ChEBI" id="CHEBI:30616"/>
    </ligand>
</feature>
<feature type="binding site" evidence="8">
    <location>
        <begin position="22"/>
        <end position="23"/>
    </location>
    <ligand>
        <name>N(1)-(5-phospho-beta-D-ribosyl)glycinamide</name>
        <dbReference type="ChEBI" id="CHEBI:143788"/>
    </ligand>
</feature>
<dbReference type="FunFam" id="3.40.50.20:FF:000007">
    <property type="entry name" value="Formate-dependent phosphoribosylglycinamide formyltransferase"/>
    <property type="match status" value="1"/>
</dbReference>
<evidence type="ECO:0000256" key="3">
    <source>
        <dbReference type="ARBA" id="ARBA00022723"/>
    </source>
</evidence>
<accession>A0A0E3Z036</accession>
<dbReference type="GO" id="GO:0043815">
    <property type="term" value="F:phosphoribosylglycinamide formyltransferase 2 activity"/>
    <property type="evidence" value="ECO:0007669"/>
    <property type="project" value="UniProtKB-UniRule"/>
</dbReference>
<evidence type="ECO:0000313" key="10">
    <source>
        <dbReference type="EMBL" id="AKC85829.1"/>
    </source>
</evidence>
<keyword evidence="2 8" id="KW-0436">Ligase</keyword>
<keyword evidence="3 8" id="KW-0479">Metal-binding</keyword>
<evidence type="ECO:0000256" key="8">
    <source>
        <dbReference type="HAMAP-Rule" id="MF_01643"/>
    </source>
</evidence>
<evidence type="ECO:0000256" key="1">
    <source>
        <dbReference type="ARBA" id="ARBA00011738"/>
    </source>
</evidence>
<feature type="binding site" evidence="8">
    <location>
        <position position="204"/>
    </location>
    <ligand>
        <name>ATP</name>
        <dbReference type="ChEBI" id="CHEBI:30616"/>
    </ligand>
</feature>
<comment type="similarity">
    <text evidence="8">Belongs to the PurK/PurT family.</text>
</comment>
<feature type="binding site" evidence="8">
    <location>
        <begin position="161"/>
        <end position="166"/>
    </location>
    <ligand>
        <name>ATP</name>
        <dbReference type="ChEBI" id="CHEBI:30616"/>
    </ligand>
</feature>
<dbReference type="GO" id="GO:0000287">
    <property type="term" value="F:magnesium ion binding"/>
    <property type="evidence" value="ECO:0007669"/>
    <property type="project" value="UniProtKB-UniRule"/>
</dbReference>
<comment type="pathway">
    <text evidence="8">Purine metabolism; IMP biosynthesis via de novo pathway; N(2)-formyl-N(1)-(5-phospho-D-ribosyl)glycinamide from N(1)-(5-phospho-D-ribosyl)glycinamide (formate route): step 1/1.</text>
</comment>
<feature type="binding site" evidence="8">
    <location>
        <position position="280"/>
    </location>
    <ligand>
        <name>Mg(2+)</name>
        <dbReference type="ChEBI" id="CHEBI:18420"/>
    </ligand>
</feature>
<feature type="binding site" evidence="8">
    <location>
        <begin position="363"/>
        <end position="364"/>
    </location>
    <ligand>
        <name>N(1)-(5-phospho-beta-D-ribosyl)glycinamide</name>
        <dbReference type="ChEBI" id="CHEBI:143788"/>
    </ligand>
</feature>
<dbReference type="RefSeq" id="WP_052630158.1">
    <property type="nucleotide sequence ID" value="NZ_CP011144.1"/>
</dbReference>
<dbReference type="Gene3D" id="3.30.470.20">
    <property type="entry name" value="ATP-grasp fold, B domain"/>
    <property type="match status" value="1"/>
</dbReference>
<dbReference type="OrthoDB" id="9804625at2"/>
<dbReference type="InterPro" id="IPR011761">
    <property type="entry name" value="ATP-grasp"/>
</dbReference>
<keyword evidence="5 8" id="KW-0658">Purine biosynthesis</keyword>
<dbReference type="Gene3D" id="3.40.50.20">
    <property type="match status" value="1"/>
</dbReference>
<keyword evidence="10" id="KW-0808">Transferase</keyword>
<dbReference type="PANTHER" id="PTHR43055">
    <property type="entry name" value="FORMATE-DEPENDENT PHOSPHORIBOSYLGLYCINAMIDE FORMYLTRANSFERASE"/>
    <property type="match status" value="1"/>
</dbReference>
<dbReference type="Pfam" id="PF22660">
    <property type="entry name" value="RS_preATP-grasp-like"/>
    <property type="match status" value="1"/>
</dbReference>
<dbReference type="SUPFAM" id="SSF52440">
    <property type="entry name" value="PreATP-grasp domain"/>
    <property type="match status" value="1"/>
</dbReference>
<dbReference type="Pfam" id="PF02222">
    <property type="entry name" value="ATP-grasp"/>
    <property type="match status" value="1"/>
</dbReference>
<dbReference type="NCBIfam" id="TIGR01142">
    <property type="entry name" value="purT"/>
    <property type="match status" value="1"/>
</dbReference>
<dbReference type="InterPro" id="IPR013815">
    <property type="entry name" value="ATP_grasp_subdomain_1"/>
</dbReference>
<dbReference type="InterPro" id="IPR054350">
    <property type="entry name" value="PurT/PurK_preATP-grasp"/>
</dbReference>
<comment type="subunit">
    <text evidence="1 8">Homodimer.</text>
</comment>
<reference evidence="10 11" key="1">
    <citation type="journal article" date="2015" name="Genome Announc.">
        <title>Complete Genome Sequence of Pseudoxanthomonas suwonensis Strain J1, a Cellulose-Degrading Bacterium Isolated from Leaf- and Wood-Enriched Soil.</title>
        <authorList>
            <person name="Hou L."/>
            <person name="Jiang J."/>
            <person name="Xu Z."/>
            <person name="Zhou Y."/>
            <person name="Leung F.C."/>
        </authorList>
    </citation>
    <scope>NUCLEOTIDE SEQUENCE [LARGE SCALE GENOMIC DNA]</scope>
    <source>
        <strain evidence="10 11">J1</strain>
    </source>
</reference>
<comment type="catalytic activity">
    <reaction evidence="8">
        <text>N(1)-(5-phospho-beta-D-ribosyl)glycinamide + formate + ATP = N(2)-formyl-N(1)-(5-phospho-beta-D-ribosyl)glycinamide + ADP + phosphate + H(+)</text>
        <dbReference type="Rhea" id="RHEA:24829"/>
        <dbReference type="ChEBI" id="CHEBI:15378"/>
        <dbReference type="ChEBI" id="CHEBI:15740"/>
        <dbReference type="ChEBI" id="CHEBI:30616"/>
        <dbReference type="ChEBI" id="CHEBI:43474"/>
        <dbReference type="ChEBI" id="CHEBI:143788"/>
        <dbReference type="ChEBI" id="CHEBI:147286"/>
        <dbReference type="ChEBI" id="CHEBI:456216"/>
        <dbReference type="EC" id="6.3.1.21"/>
    </reaction>
</comment>
<dbReference type="Proteomes" id="UP000033067">
    <property type="component" value="Chromosome"/>
</dbReference>
<organism evidence="10 11">
    <name type="scientific">Pseudoxanthomonas suwonensis</name>
    <dbReference type="NCBI Taxonomy" id="314722"/>
    <lineage>
        <taxon>Bacteria</taxon>
        <taxon>Pseudomonadati</taxon>
        <taxon>Pseudomonadota</taxon>
        <taxon>Gammaproteobacteria</taxon>
        <taxon>Lysobacterales</taxon>
        <taxon>Lysobacteraceae</taxon>
        <taxon>Pseudoxanthomonas</taxon>
    </lineage>
</organism>
<feature type="domain" description="ATP-grasp" evidence="9">
    <location>
        <begin position="120"/>
        <end position="309"/>
    </location>
</feature>
<dbReference type="EMBL" id="CP011144">
    <property type="protein sequence ID" value="AKC85829.1"/>
    <property type="molecule type" value="Genomic_DNA"/>
</dbReference>
<evidence type="ECO:0000256" key="5">
    <source>
        <dbReference type="ARBA" id="ARBA00022755"/>
    </source>
</evidence>
<dbReference type="KEGG" id="psuw:WQ53_02685"/>
<dbReference type="GO" id="GO:0004644">
    <property type="term" value="F:phosphoribosylglycinamide formyltransferase activity"/>
    <property type="evidence" value="ECO:0007669"/>
    <property type="project" value="UniProtKB-UniRule"/>
</dbReference>
<evidence type="ECO:0000256" key="4">
    <source>
        <dbReference type="ARBA" id="ARBA00022741"/>
    </source>
</evidence>
<feature type="binding site" evidence="8">
    <location>
        <position position="268"/>
    </location>
    <ligand>
        <name>Mg(2+)</name>
        <dbReference type="ChEBI" id="CHEBI:18420"/>
    </ligand>
</feature>
<dbReference type="Gene3D" id="3.30.1490.20">
    <property type="entry name" value="ATP-grasp fold, A domain"/>
    <property type="match status" value="1"/>
</dbReference>
<dbReference type="PROSITE" id="PS50975">
    <property type="entry name" value="ATP_GRASP"/>
    <property type="match status" value="1"/>
</dbReference>
<evidence type="ECO:0000256" key="2">
    <source>
        <dbReference type="ARBA" id="ARBA00022598"/>
    </source>
</evidence>
<feature type="binding site" evidence="8">
    <location>
        <position position="287"/>
    </location>
    <ligand>
        <name>N(1)-(5-phospho-beta-D-ribosyl)glycinamide</name>
        <dbReference type="ChEBI" id="CHEBI:143788"/>
    </ligand>
</feature>
<name>A0A0E3Z036_9GAMM</name>
<dbReference type="InterPro" id="IPR003135">
    <property type="entry name" value="ATP-grasp_carboxylate-amine"/>
</dbReference>
<dbReference type="InterPro" id="IPR048740">
    <property type="entry name" value="PurT_C"/>
</dbReference>